<protein>
    <recommendedName>
        <fullName evidence="1">Proline iminopeptidase</fullName>
    </recommendedName>
</protein>
<evidence type="ECO:0000256" key="2">
    <source>
        <dbReference type="SAM" id="SignalP"/>
    </source>
</evidence>
<dbReference type="InterPro" id="IPR005944">
    <property type="entry name" value="Pro_iminopeptidase"/>
</dbReference>
<dbReference type="InterPro" id="IPR000073">
    <property type="entry name" value="AB_hydrolase_1"/>
</dbReference>
<dbReference type="Gene3D" id="3.40.50.1820">
    <property type="entry name" value="alpha/beta hydrolase"/>
    <property type="match status" value="1"/>
</dbReference>
<evidence type="ECO:0000313" key="6">
    <source>
        <dbReference type="Proteomes" id="UP000316855"/>
    </source>
</evidence>
<feature type="domain" description="Peptidase S33 tripeptidyl aminopeptidase-like C-terminal" evidence="4">
    <location>
        <begin position="410"/>
        <end position="483"/>
    </location>
</feature>
<accession>A0A517VGS4</accession>
<dbReference type="Proteomes" id="UP000316855">
    <property type="component" value="Chromosome"/>
</dbReference>
<feature type="signal peptide" evidence="2">
    <location>
        <begin position="1"/>
        <end position="22"/>
    </location>
</feature>
<dbReference type="InterPro" id="IPR013595">
    <property type="entry name" value="Pept_S33_TAP-like_C"/>
</dbReference>
<organism evidence="5 6">
    <name type="scientific">Gimesia algae</name>
    <dbReference type="NCBI Taxonomy" id="2527971"/>
    <lineage>
        <taxon>Bacteria</taxon>
        <taxon>Pseudomonadati</taxon>
        <taxon>Planctomycetota</taxon>
        <taxon>Planctomycetia</taxon>
        <taxon>Planctomycetales</taxon>
        <taxon>Planctomycetaceae</taxon>
        <taxon>Gimesia</taxon>
    </lineage>
</organism>
<evidence type="ECO:0000313" key="5">
    <source>
        <dbReference type="EMBL" id="QDT92218.1"/>
    </source>
</evidence>
<sequence precursor="true">MLVQFARFFLLLVVVGIPSNTASTVAQTAPAVGTSLIQPCQFGAQLQGEEALIVVPENRTATSSRNITVHYFRFPARKPTGQPPVFFLPGGPGEAVTAKQITAGLQQKHYNKYAEMLAFNQTRDVVIVNQRGNSHVPGIHQLPELCFAQPGQRLEALSFDKAGARLKAGLQNSILTCQKLQFDLRGYDILHLVEDVDAIRRSCGYKQIALRGSSFGSQWALAYLKQHPEQVERMMLSGVEPLNHTYDSANGIWNVFQRVENELRASGTIKLPEAGLLGALKTVLTRLENQPVRVRGKHPRRGGTTEVVIGVDDVRYYLTKPILNSRVHSRSMLELWPKMVLELYHQDYQYLAAKIIDDRPEVMRYNLLLTLIDNSLGITDKRLHELKQEEARRWLGDINWFYTATRKVTPTPVVNDAFRQFETCQTPVLLIHGTLDLATPVENAEELLKYFPRGHLIKVKGGTHAASQYAASVDPRFLEYLTDFFNEANPTDAFQHIPAEITLPPLQFRETGDPTLFTQLIESPR</sequence>
<feature type="chain" id="PRO_5021826818" description="Proline iminopeptidase" evidence="2">
    <location>
        <begin position="23"/>
        <end position="525"/>
    </location>
</feature>
<dbReference type="GO" id="GO:0006508">
    <property type="term" value="P:proteolysis"/>
    <property type="evidence" value="ECO:0007669"/>
    <property type="project" value="InterPro"/>
</dbReference>
<dbReference type="GO" id="GO:0005737">
    <property type="term" value="C:cytoplasm"/>
    <property type="evidence" value="ECO:0007669"/>
    <property type="project" value="InterPro"/>
</dbReference>
<dbReference type="AlphaFoldDB" id="A0A517VGS4"/>
<dbReference type="Pfam" id="PF00561">
    <property type="entry name" value="Abhydrolase_1"/>
    <property type="match status" value="1"/>
</dbReference>
<gene>
    <name evidence="5" type="ORF">Pan161_38850</name>
</gene>
<dbReference type="EMBL" id="CP036343">
    <property type="protein sequence ID" value="QDT92218.1"/>
    <property type="molecule type" value="Genomic_DNA"/>
</dbReference>
<proteinExistence type="predicted"/>
<dbReference type="OrthoDB" id="613638at2"/>
<keyword evidence="6" id="KW-1185">Reference proteome</keyword>
<keyword evidence="2" id="KW-0732">Signal</keyword>
<dbReference type="SUPFAM" id="SSF53474">
    <property type="entry name" value="alpha/beta-Hydrolases"/>
    <property type="match status" value="1"/>
</dbReference>
<dbReference type="RefSeq" id="WP_145229712.1">
    <property type="nucleotide sequence ID" value="NZ_CP036343.1"/>
</dbReference>
<reference evidence="5 6" key="1">
    <citation type="submission" date="2019-02" db="EMBL/GenBank/DDBJ databases">
        <title>Deep-cultivation of Planctomycetes and their phenomic and genomic characterization uncovers novel biology.</title>
        <authorList>
            <person name="Wiegand S."/>
            <person name="Jogler M."/>
            <person name="Boedeker C."/>
            <person name="Pinto D."/>
            <person name="Vollmers J."/>
            <person name="Rivas-Marin E."/>
            <person name="Kohn T."/>
            <person name="Peeters S.H."/>
            <person name="Heuer A."/>
            <person name="Rast P."/>
            <person name="Oberbeckmann S."/>
            <person name="Bunk B."/>
            <person name="Jeske O."/>
            <person name="Meyerdierks A."/>
            <person name="Storesund J.E."/>
            <person name="Kallscheuer N."/>
            <person name="Luecker S."/>
            <person name="Lage O.M."/>
            <person name="Pohl T."/>
            <person name="Merkel B.J."/>
            <person name="Hornburger P."/>
            <person name="Mueller R.-W."/>
            <person name="Bruemmer F."/>
            <person name="Labrenz M."/>
            <person name="Spormann A.M."/>
            <person name="Op den Camp H."/>
            <person name="Overmann J."/>
            <person name="Amann R."/>
            <person name="Jetten M.S.M."/>
            <person name="Mascher T."/>
            <person name="Medema M.H."/>
            <person name="Devos D.P."/>
            <person name="Kaster A.-K."/>
            <person name="Ovreas L."/>
            <person name="Rohde M."/>
            <person name="Galperin M.Y."/>
            <person name="Jogler C."/>
        </authorList>
    </citation>
    <scope>NUCLEOTIDE SEQUENCE [LARGE SCALE GENOMIC DNA]</scope>
    <source>
        <strain evidence="5 6">Pan161</strain>
    </source>
</reference>
<dbReference type="PANTHER" id="PTHR43722">
    <property type="entry name" value="PROLINE IMINOPEPTIDASE"/>
    <property type="match status" value="1"/>
</dbReference>
<dbReference type="KEGG" id="gax:Pan161_38850"/>
<evidence type="ECO:0000256" key="1">
    <source>
        <dbReference type="ARBA" id="ARBA00021843"/>
    </source>
</evidence>
<dbReference type="Pfam" id="PF08386">
    <property type="entry name" value="Abhydrolase_4"/>
    <property type="match status" value="1"/>
</dbReference>
<dbReference type="InterPro" id="IPR029058">
    <property type="entry name" value="AB_hydrolase_fold"/>
</dbReference>
<dbReference type="PANTHER" id="PTHR43722:SF1">
    <property type="entry name" value="PROLINE IMINOPEPTIDASE"/>
    <property type="match status" value="1"/>
</dbReference>
<feature type="domain" description="AB hydrolase-1" evidence="3">
    <location>
        <begin position="83"/>
        <end position="247"/>
    </location>
</feature>
<name>A0A517VGS4_9PLAN</name>
<dbReference type="GO" id="GO:0004177">
    <property type="term" value="F:aminopeptidase activity"/>
    <property type="evidence" value="ECO:0007669"/>
    <property type="project" value="UniProtKB-EC"/>
</dbReference>
<evidence type="ECO:0000259" key="3">
    <source>
        <dbReference type="Pfam" id="PF00561"/>
    </source>
</evidence>
<keyword evidence="5" id="KW-0378">Hydrolase</keyword>
<evidence type="ECO:0000259" key="4">
    <source>
        <dbReference type="Pfam" id="PF08386"/>
    </source>
</evidence>